<gene>
    <name evidence="2" type="ORF">HEQ75_25810</name>
</gene>
<comment type="caution">
    <text evidence="2">The sequence shown here is derived from an EMBL/GenBank/DDBJ whole genome shotgun (WGS) entry which is preliminary data.</text>
</comment>
<dbReference type="Proteomes" id="UP000787635">
    <property type="component" value="Unassembled WGS sequence"/>
</dbReference>
<protein>
    <submittedName>
        <fullName evidence="2">DUF1800 domain-containing protein</fullName>
    </submittedName>
</protein>
<evidence type="ECO:0000256" key="1">
    <source>
        <dbReference type="SAM" id="MobiDB-lite"/>
    </source>
</evidence>
<accession>A0ABX1EAP7</accession>
<sequence>MDTTSHIAAIRFGTGPRPDQAPPADPIAWLDAQTRGPAPALPLPPGRDAPFSLMEGYAAWVAHDASPPPPGQQSPVTQILRAEQAAWLRHLLASATPFHDRLTQFWLNHFTVAERGGFGVSTGLGPLLRDAIRPHVTGRFVDMLLAVSLHPAMLYYLDQTASVGPQSPFGRRSGRGLNENLAREILELHTLSPAGGYGQADVTEFARIMTGWGVERLRPPFGTLFRPGSHEPGEKTLLGRRFPGGPQDYEAALRLLADHPATHRFLATRLVRHFVADAPPAAAVTAIATVLAETGGDLGAAARALVRLPQAWDPPLSKLRAPQDYVLALHRAAGGTEPGPVQGAMAALGQPLWNAPQPNGWADTAAAWVAPEPMMQRLDIAYETAGRYSRRPPLEVLQTALGPMARDETVAAVRRAGSARDAIALVFSSPEMQRR</sequence>
<name>A0ABX1EAP7_9PROT</name>
<organism evidence="2 3">
    <name type="scientific">Falsiroseomonas selenitidurans</name>
    <dbReference type="NCBI Taxonomy" id="2716335"/>
    <lineage>
        <taxon>Bacteria</taxon>
        <taxon>Pseudomonadati</taxon>
        <taxon>Pseudomonadota</taxon>
        <taxon>Alphaproteobacteria</taxon>
        <taxon>Acetobacterales</taxon>
        <taxon>Roseomonadaceae</taxon>
        <taxon>Falsiroseomonas</taxon>
    </lineage>
</organism>
<proteinExistence type="predicted"/>
<dbReference type="InterPro" id="IPR014917">
    <property type="entry name" value="DUF1800"/>
</dbReference>
<dbReference type="RefSeq" id="WP_168035007.1">
    <property type="nucleotide sequence ID" value="NZ_JAAVNE010000075.1"/>
</dbReference>
<dbReference type="EMBL" id="JAAVNE010000075">
    <property type="protein sequence ID" value="NKC34295.1"/>
    <property type="molecule type" value="Genomic_DNA"/>
</dbReference>
<evidence type="ECO:0000313" key="2">
    <source>
        <dbReference type="EMBL" id="NKC34295.1"/>
    </source>
</evidence>
<reference evidence="2 3" key="1">
    <citation type="submission" date="2020-03" db="EMBL/GenBank/DDBJ databases">
        <title>Roseomonas selenitidurans sp. nov. isolated from urban soil.</title>
        <authorList>
            <person name="Liu H."/>
        </authorList>
    </citation>
    <scope>NUCLEOTIDE SEQUENCE [LARGE SCALE GENOMIC DNA]</scope>
    <source>
        <strain evidence="2 3">BU-1</strain>
    </source>
</reference>
<evidence type="ECO:0000313" key="3">
    <source>
        <dbReference type="Proteomes" id="UP000787635"/>
    </source>
</evidence>
<feature type="region of interest" description="Disordered" evidence="1">
    <location>
        <begin position="1"/>
        <end position="26"/>
    </location>
</feature>
<keyword evidence="3" id="KW-1185">Reference proteome</keyword>
<dbReference type="Pfam" id="PF08811">
    <property type="entry name" value="DUF1800"/>
    <property type="match status" value="1"/>
</dbReference>